<evidence type="ECO:0000313" key="4">
    <source>
        <dbReference type="WBParaSite" id="jg17572.1"/>
    </source>
</evidence>
<dbReference type="InterPro" id="IPR013128">
    <property type="entry name" value="Peptidase_C1A"/>
</dbReference>
<evidence type="ECO:0000259" key="2">
    <source>
        <dbReference type="SMART" id="SM00645"/>
    </source>
</evidence>
<dbReference type="SUPFAM" id="SSF117281">
    <property type="entry name" value="Kelch motif"/>
    <property type="match status" value="1"/>
</dbReference>
<dbReference type="AlphaFoldDB" id="A0A915DB60"/>
<organism evidence="3 4">
    <name type="scientific">Ditylenchus dipsaci</name>
    <dbReference type="NCBI Taxonomy" id="166011"/>
    <lineage>
        <taxon>Eukaryota</taxon>
        <taxon>Metazoa</taxon>
        <taxon>Ecdysozoa</taxon>
        <taxon>Nematoda</taxon>
        <taxon>Chromadorea</taxon>
        <taxon>Rhabditida</taxon>
        <taxon>Tylenchina</taxon>
        <taxon>Tylenchomorpha</taxon>
        <taxon>Sphaerularioidea</taxon>
        <taxon>Anguinidae</taxon>
        <taxon>Anguininae</taxon>
        <taxon>Ditylenchus</taxon>
    </lineage>
</organism>
<sequence length="592" mass="68316">MPPLCPIPMGHFQRQAHRRNIKTSSQQITDCSCGKGYYNAGTGGGTGAYAFDYLFRSGRLCTYKSYPFADKKENCRDEDCDLVKGVRMRLLLAGTPISVQIYAHDDLFKYGGKTEKAKKCNKKISVESKQKIEILPYEGRCKDAKDMPNHMLLLAGWKILDVNGKKVLCWKFLNTWGKSKGYNGYIYLRDDTNKCRQSNYSEREELEKSRIWRYNPICNEWTFLPVYNFTTCLDTSNQRPAYFPSDMGLKKGVAPFSSNITCSSMNDYAEGPGFFYFSGSDEEMHIVYLEADARHFIDKTVGFNISSPIYKHGCSFPTEFYQYLFVLVENDQSSGFQAQFCKLSISDCGEWQRTHELPFYTYDEWNKCFGEDVNTFGKGTNFYNQNEGPHFHHNQLFIFPTYTSNNIDYVTFEQALVLDQNTQKLYVKELNAAIYDQLHQPQLPVDRAHFSTVIVERGECDVNPVCICKNVEYVRYADVWTLDLLTWTWTKWSEHGIGVPLSNTAYIYRVFCCCQYAPYIYVFGGVNKDSEDTNDLILLLIEPPTLKNLAMRAAVKTMKPLLGKEERFDEDCLYTDIPNAFVETILHFTLFC</sequence>
<proteinExistence type="inferred from homology"/>
<name>A0A915DB60_9BILA</name>
<keyword evidence="3" id="KW-1185">Reference proteome</keyword>
<dbReference type="InterPro" id="IPR000668">
    <property type="entry name" value="Peptidase_C1A_C"/>
</dbReference>
<dbReference type="InterPro" id="IPR038765">
    <property type="entry name" value="Papain-like_cys_pep_sf"/>
</dbReference>
<accession>A0A915DB60</accession>
<dbReference type="WBParaSite" id="jg17572.1">
    <property type="protein sequence ID" value="jg17572.1"/>
    <property type="gene ID" value="jg17572"/>
</dbReference>
<dbReference type="GO" id="GO:0006508">
    <property type="term" value="P:proteolysis"/>
    <property type="evidence" value="ECO:0007669"/>
    <property type="project" value="InterPro"/>
</dbReference>
<dbReference type="SMART" id="SM00645">
    <property type="entry name" value="Pept_C1"/>
    <property type="match status" value="1"/>
</dbReference>
<dbReference type="GO" id="GO:0008234">
    <property type="term" value="F:cysteine-type peptidase activity"/>
    <property type="evidence" value="ECO:0007669"/>
    <property type="project" value="InterPro"/>
</dbReference>
<dbReference type="InterPro" id="IPR015915">
    <property type="entry name" value="Kelch-typ_b-propeller"/>
</dbReference>
<dbReference type="Gene3D" id="3.90.70.10">
    <property type="entry name" value="Cysteine proteinases"/>
    <property type="match status" value="1"/>
</dbReference>
<protein>
    <submittedName>
        <fullName evidence="4">Peptidase C1A papain C-terminal domain-containing protein</fullName>
    </submittedName>
</protein>
<dbReference type="Pfam" id="PF00112">
    <property type="entry name" value="Peptidase_C1"/>
    <property type="match status" value="1"/>
</dbReference>
<dbReference type="Gene3D" id="2.120.10.80">
    <property type="entry name" value="Kelch-type beta propeller"/>
    <property type="match status" value="1"/>
</dbReference>
<reference evidence="4" key="1">
    <citation type="submission" date="2022-11" db="UniProtKB">
        <authorList>
            <consortium name="WormBaseParasite"/>
        </authorList>
    </citation>
    <scope>IDENTIFICATION</scope>
</reference>
<feature type="domain" description="Peptidase C1A papain C-terminal" evidence="2">
    <location>
        <begin position="1"/>
        <end position="205"/>
    </location>
</feature>
<dbReference type="SUPFAM" id="SSF54001">
    <property type="entry name" value="Cysteine proteinases"/>
    <property type="match status" value="1"/>
</dbReference>
<evidence type="ECO:0000313" key="3">
    <source>
        <dbReference type="Proteomes" id="UP000887574"/>
    </source>
</evidence>
<dbReference type="Proteomes" id="UP000887574">
    <property type="component" value="Unplaced"/>
</dbReference>
<dbReference type="PANTHER" id="PTHR12411">
    <property type="entry name" value="CYSTEINE PROTEASE FAMILY C1-RELATED"/>
    <property type="match status" value="1"/>
</dbReference>
<comment type="similarity">
    <text evidence="1">Belongs to the peptidase C1 family.</text>
</comment>
<evidence type="ECO:0000256" key="1">
    <source>
        <dbReference type="ARBA" id="ARBA00008455"/>
    </source>
</evidence>